<dbReference type="Gene3D" id="3.30.450.40">
    <property type="match status" value="1"/>
</dbReference>
<dbReference type="InterPro" id="IPR036388">
    <property type="entry name" value="WH-like_DNA-bd_sf"/>
</dbReference>
<dbReference type="Gene3D" id="1.10.10.10">
    <property type="entry name" value="Winged helix-like DNA-binding domain superfamily/Winged helix DNA-binding domain"/>
    <property type="match status" value="1"/>
</dbReference>
<dbReference type="InterPro" id="IPR029016">
    <property type="entry name" value="GAF-like_dom_sf"/>
</dbReference>
<dbReference type="SUPFAM" id="SSF46785">
    <property type="entry name" value="Winged helix' DNA-binding domain"/>
    <property type="match status" value="1"/>
</dbReference>
<dbReference type="InterPro" id="IPR036390">
    <property type="entry name" value="WH_DNA-bd_sf"/>
</dbReference>
<gene>
    <name evidence="6" type="ORF">METZ01_LOCUS109779</name>
</gene>
<dbReference type="GO" id="GO:0045892">
    <property type="term" value="P:negative regulation of DNA-templated transcription"/>
    <property type="evidence" value="ECO:0007669"/>
    <property type="project" value="TreeGrafter"/>
</dbReference>
<evidence type="ECO:0000256" key="3">
    <source>
        <dbReference type="ARBA" id="ARBA00023163"/>
    </source>
</evidence>
<dbReference type="SUPFAM" id="SSF55781">
    <property type="entry name" value="GAF domain-like"/>
    <property type="match status" value="1"/>
</dbReference>
<keyword evidence="2" id="KW-0238">DNA-binding</keyword>
<sequence length="243" mass="27270">MRLLEQFTHNQQEWGLSELARALHLPRSTVFRLVHTLEQLKYLEHHPQRKTYQLGNRVLNLGFEYLASQELIEVARPFLTTLNEKTGCSVHLGVLDEREVVYLLRIAGRQHLVSNVGVGTRFPAHATTLGRVLLSELSLQELNHLYEGIELRRITEQTDTTVQDLHQRLCAEHQLGYALSLSAFEAGVVSVGTGIRDASGKIIAAINITGPETVFDREALEGKIKDLVLQAAEAISNRMGYRG</sequence>
<dbReference type="InterPro" id="IPR005471">
    <property type="entry name" value="Tscrpt_reg_IclR_N"/>
</dbReference>
<evidence type="ECO:0000259" key="4">
    <source>
        <dbReference type="PROSITE" id="PS51077"/>
    </source>
</evidence>
<dbReference type="SMART" id="SM00346">
    <property type="entry name" value="HTH_ICLR"/>
    <property type="match status" value="1"/>
</dbReference>
<protein>
    <recommendedName>
        <fullName evidence="7">IclR family transcriptional regulator</fullName>
    </recommendedName>
</protein>
<dbReference type="AlphaFoldDB" id="A0A381WWL8"/>
<evidence type="ECO:0000259" key="5">
    <source>
        <dbReference type="PROSITE" id="PS51078"/>
    </source>
</evidence>
<dbReference type="PROSITE" id="PS51077">
    <property type="entry name" value="HTH_ICLR"/>
    <property type="match status" value="1"/>
</dbReference>
<dbReference type="Pfam" id="PF01614">
    <property type="entry name" value="IclR_C"/>
    <property type="match status" value="1"/>
</dbReference>
<evidence type="ECO:0000313" key="6">
    <source>
        <dbReference type="EMBL" id="SVA56925.1"/>
    </source>
</evidence>
<evidence type="ECO:0000256" key="1">
    <source>
        <dbReference type="ARBA" id="ARBA00023015"/>
    </source>
</evidence>
<dbReference type="InterPro" id="IPR014757">
    <property type="entry name" value="Tscrpt_reg_IclR_C"/>
</dbReference>
<evidence type="ECO:0008006" key="7">
    <source>
        <dbReference type="Google" id="ProtNLM"/>
    </source>
</evidence>
<name>A0A381WWL8_9ZZZZ</name>
<dbReference type="Pfam" id="PF09339">
    <property type="entry name" value="HTH_IclR"/>
    <property type="match status" value="1"/>
</dbReference>
<dbReference type="EMBL" id="UINC01013132">
    <property type="protein sequence ID" value="SVA56925.1"/>
    <property type="molecule type" value="Genomic_DNA"/>
</dbReference>
<reference evidence="6" key="1">
    <citation type="submission" date="2018-05" db="EMBL/GenBank/DDBJ databases">
        <authorList>
            <person name="Lanie J.A."/>
            <person name="Ng W.-L."/>
            <person name="Kazmierczak K.M."/>
            <person name="Andrzejewski T.M."/>
            <person name="Davidsen T.M."/>
            <person name="Wayne K.J."/>
            <person name="Tettelin H."/>
            <person name="Glass J.I."/>
            <person name="Rusch D."/>
            <person name="Podicherti R."/>
            <person name="Tsui H.-C.T."/>
            <person name="Winkler M.E."/>
        </authorList>
    </citation>
    <scope>NUCLEOTIDE SEQUENCE</scope>
</reference>
<keyword evidence="3" id="KW-0804">Transcription</keyword>
<dbReference type="GO" id="GO:0003700">
    <property type="term" value="F:DNA-binding transcription factor activity"/>
    <property type="evidence" value="ECO:0007669"/>
    <property type="project" value="TreeGrafter"/>
</dbReference>
<dbReference type="PANTHER" id="PTHR30136:SF35">
    <property type="entry name" value="HTH-TYPE TRANSCRIPTIONAL REGULATOR RV1719"/>
    <property type="match status" value="1"/>
</dbReference>
<proteinExistence type="predicted"/>
<dbReference type="PANTHER" id="PTHR30136">
    <property type="entry name" value="HELIX-TURN-HELIX TRANSCRIPTIONAL REGULATOR, ICLR FAMILY"/>
    <property type="match status" value="1"/>
</dbReference>
<keyword evidence="1" id="KW-0805">Transcription regulation</keyword>
<accession>A0A381WWL8</accession>
<feature type="domain" description="IclR-ED" evidence="5">
    <location>
        <begin position="57"/>
        <end position="241"/>
    </location>
</feature>
<feature type="domain" description="HTH iclR-type" evidence="4">
    <location>
        <begin position="1"/>
        <end position="56"/>
    </location>
</feature>
<organism evidence="6">
    <name type="scientific">marine metagenome</name>
    <dbReference type="NCBI Taxonomy" id="408172"/>
    <lineage>
        <taxon>unclassified sequences</taxon>
        <taxon>metagenomes</taxon>
        <taxon>ecological metagenomes</taxon>
    </lineage>
</organism>
<dbReference type="PROSITE" id="PS51078">
    <property type="entry name" value="ICLR_ED"/>
    <property type="match status" value="1"/>
</dbReference>
<dbReference type="InterPro" id="IPR050707">
    <property type="entry name" value="HTH_MetabolicPath_Reg"/>
</dbReference>
<evidence type="ECO:0000256" key="2">
    <source>
        <dbReference type="ARBA" id="ARBA00023125"/>
    </source>
</evidence>
<dbReference type="GO" id="GO:0003677">
    <property type="term" value="F:DNA binding"/>
    <property type="evidence" value="ECO:0007669"/>
    <property type="project" value="UniProtKB-KW"/>
</dbReference>